<accession>A0A3T0T3Y4</accession>
<evidence type="ECO:0000256" key="1">
    <source>
        <dbReference type="ARBA" id="ARBA00004418"/>
    </source>
</evidence>
<evidence type="ECO:0000256" key="5">
    <source>
        <dbReference type="ARBA" id="ARBA00055538"/>
    </source>
</evidence>
<dbReference type="GO" id="GO:0016020">
    <property type="term" value="C:membrane"/>
    <property type="evidence" value="ECO:0007669"/>
    <property type="project" value="InterPro"/>
</dbReference>
<dbReference type="InterPro" id="IPR001638">
    <property type="entry name" value="Solute-binding_3/MltF_N"/>
</dbReference>
<keyword evidence="4 7" id="KW-0732">Signal</keyword>
<dbReference type="Proteomes" id="UP000285317">
    <property type="component" value="Chromosome"/>
</dbReference>
<evidence type="ECO:0000313" key="10">
    <source>
        <dbReference type="Proteomes" id="UP000285317"/>
    </source>
</evidence>
<dbReference type="SMART" id="SM00062">
    <property type="entry name" value="PBPb"/>
    <property type="match status" value="1"/>
</dbReference>
<evidence type="ECO:0000256" key="7">
    <source>
        <dbReference type="SAM" id="SignalP"/>
    </source>
</evidence>
<sequence length="357" mass="36307">MSFPSFSTSPLTRRTALAGLLTAAAVPLLAGCVQGEGGGGAAAAPAASDGSTAKTQGGTLTLDFATYNPLSLVIKEKGWLEDALAEQEVTVTWVQSAGSNKANEALRAGAIDVGSTAGSAALLARSNGSPIRTIDIFSQPEWSALVVPAGSAITSVEQLAGKQIAATSGTDPYFFLVQALEAAGLSIDDVTVQNLQHADGWAALQNGSVDAWAGLDPIMAGAEAAGATLLYRNVDFNSYGLLNATESFLAAKPDLAQTVVNAYEHARAWALENQEETASILASVAGLDVAVATTVITERSNLDVDNVPGSAQTDVLAIIGPIFVANGDVATQEQVDAALDSLIDDSYATAADPSAIA</sequence>
<dbReference type="PANTHER" id="PTHR30024:SF21">
    <property type="entry name" value="ABC TRANSPORTER SUBSTRATE-BINDING PROTEIN"/>
    <property type="match status" value="1"/>
</dbReference>
<feature type="domain" description="Solute-binding protein family 3/N-terminal" evidence="8">
    <location>
        <begin position="61"/>
        <end position="277"/>
    </location>
</feature>
<protein>
    <recommendedName>
        <fullName evidence="6">Putative aliphatic sulfonates-binding protein</fullName>
    </recommendedName>
</protein>
<dbReference type="SUPFAM" id="SSF53850">
    <property type="entry name" value="Periplasmic binding protein-like II"/>
    <property type="match status" value="1"/>
</dbReference>
<dbReference type="NCBIfam" id="TIGR01728">
    <property type="entry name" value="SsuA_fam"/>
    <property type="match status" value="1"/>
</dbReference>
<dbReference type="Pfam" id="PF09084">
    <property type="entry name" value="NMT1"/>
    <property type="match status" value="1"/>
</dbReference>
<evidence type="ECO:0000313" key="9">
    <source>
        <dbReference type="EMBL" id="AZZ53347.1"/>
    </source>
</evidence>
<comment type="similarity">
    <text evidence="2">Belongs to the bacterial solute-binding protein SsuA/TauA family.</text>
</comment>
<gene>
    <name evidence="9" type="ORF">C1I64_15770</name>
</gene>
<evidence type="ECO:0000256" key="3">
    <source>
        <dbReference type="ARBA" id="ARBA00022448"/>
    </source>
</evidence>
<dbReference type="GO" id="GO:0042597">
    <property type="term" value="C:periplasmic space"/>
    <property type="evidence" value="ECO:0007669"/>
    <property type="project" value="UniProtKB-SubCell"/>
</dbReference>
<name>A0A3T0T3Y4_9MICO</name>
<dbReference type="GO" id="GO:0042626">
    <property type="term" value="F:ATPase-coupled transmembrane transporter activity"/>
    <property type="evidence" value="ECO:0007669"/>
    <property type="project" value="InterPro"/>
</dbReference>
<dbReference type="Gene3D" id="3.40.190.10">
    <property type="entry name" value="Periplasmic binding protein-like II"/>
    <property type="match status" value="2"/>
</dbReference>
<comment type="subcellular location">
    <subcellularLocation>
        <location evidence="1">Periplasm</location>
    </subcellularLocation>
</comment>
<dbReference type="RefSeq" id="WP_123447156.1">
    <property type="nucleotide sequence ID" value="NZ_CP028137.1"/>
</dbReference>
<feature type="signal peptide" evidence="7">
    <location>
        <begin position="1"/>
        <end position="30"/>
    </location>
</feature>
<comment type="function">
    <text evidence="5">Part of a binding-protein-dependent transport system for aliphatic sulfonates. Putative binding protein.</text>
</comment>
<dbReference type="PROSITE" id="PS51318">
    <property type="entry name" value="TAT"/>
    <property type="match status" value="1"/>
</dbReference>
<dbReference type="InterPro" id="IPR006311">
    <property type="entry name" value="TAT_signal"/>
</dbReference>
<reference evidence="9 10" key="1">
    <citation type="submission" date="2018-03" db="EMBL/GenBank/DDBJ databases">
        <title>Bacteriophage NCPPB3778 and a type I-E CRISPR drive the evolution of the US Biological Select Agent, Rathayibacter toxicus.</title>
        <authorList>
            <person name="Davis E.W.II."/>
            <person name="Tabima J.F."/>
            <person name="Weisberg A.J."/>
            <person name="Dantas Lopes L."/>
            <person name="Wiseman M.S."/>
            <person name="Wiseman M.S."/>
            <person name="Pupko T."/>
            <person name="Belcher M.S."/>
            <person name="Sechler A.J."/>
            <person name="Tancos M.A."/>
            <person name="Schroeder B.K."/>
            <person name="Murray T.D."/>
            <person name="Luster D.G."/>
            <person name="Schneider W.L."/>
            <person name="Rogers E."/>
            <person name="Andreote F.D."/>
            <person name="Grunwald N.J."/>
            <person name="Putnam M.L."/>
            <person name="Chang J.H."/>
        </authorList>
    </citation>
    <scope>NUCLEOTIDE SEQUENCE [LARGE SCALE GENOMIC DNA]</scope>
    <source>
        <strain evidence="9 10">DSM 15932</strain>
    </source>
</reference>
<evidence type="ECO:0000256" key="4">
    <source>
        <dbReference type="ARBA" id="ARBA00022729"/>
    </source>
</evidence>
<evidence type="ECO:0000259" key="8">
    <source>
        <dbReference type="SMART" id="SM00062"/>
    </source>
</evidence>
<dbReference type="InterPro" id="IPR010067">
    <property type="entry name" value="ABC_SsuA_sub-bd"/>
</dbReference>
<dbReference type="EMBL" id="CP028137">
    <property type="protein sequence ID" value="AZZ53347.1"/>
    <property type="molecule type" value="Genomic_DNA"/>
</dbReference>
<feature type="chain" id="PRO_5039406184" description="Putative aliphatic sulfonates-binding protein" evidence="7">
    <location>
        <begin position="31"/>
        <end position="357"/>
    </location>
</feature>
<keyword evidence="3" id="KW-0813">Transport</keyword>
<dbReference type="KEGG" id="rfs:C1I64_15770"/>
<dbReference type="PANTHER" id="PTHR30024">
    <property type="entry name" value="ALIPHATIC SULFONATES-BINDING PROTEIN-RELATED"/>
    <property type="match status" value="1"/>
</dbReference>
<evidence type="ECO:0000256" key="6">
    <source>
        <dbReference type="ARBA" id="ARBA00070228"/>
    </source>
</evidence>
<dbReference type="InterPro" id="IPR015168">
    <property type="entry name" value="SsuA/THI5"/>
</dbReference>
<organism evidence="9 10">
    <name type="scientific">Rathayibacter festucae DSM 15932</name>
    <dbReference type="NCBI Taxonomy" id="1328866"/>
    <lineage>
        <taxon>Bacteria</taxon>
        <taxon>Bacillati</taxon>
        <taxon>Actinomycetota</taxon>
        <taxon>Actinomycetes</taxon>
        <taxon>Micrococcales</taxon>
        <taxon>Microbacteriaceae</taxon>
        <taxon>Rathayibacter</taxon>
    </lineage>
</organism>
<dbReference type="AlphaFoldDB" id="A0A3T0T3Y4"/>
<proteinExistence type="inferred from homology"/>
<evidence type="ECO:0000256" key="2">
    <source>
        <dbReference type="ARBA" id="ARBA00010742"/>
    </source>
</evidence>
<dbReference type="FunFam" id="3.40.190.10:FF:000050">
    <property type="entry name" value="Sulfonate ABC transporter substrate-binding protein"/>
    <property type="match status" value="1"/>
</dbReference>